<feature type="region of interest" description="Disordered" evidence="1">
    <location>
        <begin position="31"/>
        <end position="60"/>
    </location>
</feature>
<dbReference type="EMBL" id="JBHUDC010000006">
    <property type="protein sequence ID" value="MFD1514129.1"/>
    <property type="molecule type" value="Genomic_DNA"/>
</dbReference>
<keyword evidence="2" id="KW-0812">Transmembrane</keyword>
<feature type="compositionally biased region" description="Polar residues" evidence="1">
    <location>
        <begin position="576"/>
        <end position="586"/>
    </location>
</feature>
<feature type="region of interest" description="Disordered" evidence="1">
    <location>
        <begin position="565"/>
        <end position="586"/>
    </location>
</feature>
<name>A0ABD6AWJ9_9EURY</name>
<evidence type="ECO:0000256" key="1">
    <source>
        <dbReference type="SAM" id="MobiDB-lite"/>
    </source>
</evidence>
<evidence type="ECO:0000256" key="2">
    <source>
        <dbReference type="SAM" id="Phobius"/>
    </source>
</evidence>
<dbReference type="Gene3D" id="2.60.40.10">
    <property type="entry name" value="Immunoglobulins"/>
    <property type="match status" value="1"/>
</dbReference>
<gene>
    <name evidence="3" type="ORF">ACFSBT_12665</name>
</gene>
<feature type="region of interest" description="Disordered" evidence="1">
    <location>
        <begin position="152"/>
        <end position="196"/>
    </location>
</feature>
<feature type="transmembrane region" description="Helical" evidence="2">
    <location>
        <begin position="538"/>
        <end position="559"/>
    </location>
</feature>
<keyword evidence="4" id="KW-1185">Reference proteome</keyword>
<feature type="compositionally biased region" description="Polar residues" evidence="1">
    <location>
        <begin position="31"/>
        <end position="53"/>
    </location>
</feature>
<protein>
    <recommendedName>
        <fullName evidence="5">DUF4129 domain-containing protein</fullName>
    </recommendedName>
</protein>
<keyword evidence="2" id="KW-1133">Transmembrane helix</keyword>
<evidence type="ECO:0008006" key="5">
    <source>
        <dbReference type="Google" id="ProtNLM"/>
    </source>
</evidence>
<feature type="region of interest" description="Disordered" evidence="1">
    <location>
        <begin position="664"/>
        <end position="696"/>
    </location>
</feature>
<organism evidence="3 4">
    <name type="scientific">Halomarina rubra</name>
    <dbReference type="NCBI Taxonomy" id="2071873"/>
    <lineage>
        <taxon>Archaea</taxon>
        <taxon>Methanobacteriati</taxon>
        <taxon>Methanobacteriota</taxon>
        <taxon>Stenosarchaea group</taxon>
        <taxon>Halobacteria</taxon>
        <taxon>Halobacteriales</taxon>
        <taxon>Natronomonadaceae</taxon>
        <taxon>Halomarina</taxon>
    </lineage>
</organism>
<keyword evidence="2" id="KW-0472">Membrane</keyword>
<proteinExistence type="predicted"/>
<dbReference type="RefSeq" id="WP_250874100.1">
    <property type="nucleotide sequence ID" value="NZ_JALXFV010000006.1"/>
</dbReference>
<dbReference type="Proteomes" id="UP001597187">
    <property type="component" value="Unassembled WGS sequence"/>
</dbReference>
<feature type="compositionally biased region" description="Basic and acidic residues" evidence="1">
    <location>
        <begin position="164"/>
        <end position="185"/>
    </location>
</feature>
<evidence type="ECO:0000313" key="4">
    <source>
        <dbReference type="Proteomes" id="UP001597187"/>
    </source>
</evidence>
<comment type="caution">
    <text evidence="3">The sequence shown here is derived from an EMBL/GenBank/DDBJ whole genome shotgun (WGS) entry which is preliminary data.</text>
</comment>
<evidence type="ECO:0000313" key="3">
    <source>
        <dbReference type="EMBL" id="MFD1514129.1"/>
    </source>
</evidence>
<dbReference type="AlphaFoldDB" id="A0ABD6AWJ9"/>
<sequence length="696" mass="74500">MNRSVALCCVVLVVLASPIGVVLAETGPASDRTSAYAQDGPNGTSASNNTSDSIAHRNPDIVGQEGDAAALQDWLIGQLAGRLGEGSIQLSQGEYDAARKLLGDKYNDRLGQLVDVAGETDSTRTFRRTRNNQRELTNATEDYRDTYEKYREARENGNNSQARELARDLEEDASRVRENAGRTRDGYGQLGNQTGQDFADARDSVTAVEQNITDTQEEVREATFEETTLSVRADGQQASFLDPLALSGTLTTENGSAVTTEEIRLQIGSQSYRTTTDENGAFSIEYRPTTLPTNATNITVGYRPVSTSPYLNSSDTIPIQVEQVTPNISIDTAPTETRYNQTVTVTGQVRAEGIGASVPVAVRLGETRLTTAQSREDGSYQVTVRIPAGIDEGTRNLVVSVAQENRALASTSASSTLQVDETPTALMMEAFGTDAQTIRVSGTLRTTDGQAVGGQRVALSIGGNEIETVRTNRDGDYNTEVALPQDFESNGTVEVQATFSDEGTNLGSSAANATVSVSSAGGNTGLQSPSSGLSLEQFLTLVGGVVTLILVAVFGVRYWSRSSEPKNIAPAPASTPVESTTEQQSRSEIVQNQLESARELLSEGQSDAGLVTTYAAVRASLKERVARTGLTHWEFYNESAAVLSNDERSFLERLTSAYEQAQFSRESVSQQTAQDLHSSASDTVESDSGKSTDLSE</sequence>
<reference evidence="3 4" key="1">
    <citation type="journal article" date="2019" name="Int. J. Syst. Evol. Microbiol.">
        <title>The Global Catalogue of Microorganisms (GCM) 10K type strain sequencing project: providing services to taxonomists for standard genome sequencing and annotation.</title>
        <authorList>
            <consortium name="The Broad Institute Genomics Platform"/>
            <consortium name="The Broad Institute Genome Sequencing Center for Infectious Disease"/>
            <person name="Wu L."/>
            <person name="Ma J."/>
        </authorList>
    </citation>
    <scope>NUCLEOTIDE SEQUENCE [LARGE SCALE GENOMIC DNA]</scope>
    <source>
        <strain evidence="3 4">CGMCC 1.12563</strain>
    </source>
</reference>
<feature type="compositionally biased region" description="Polar residues" evidence="1">
    <location>
        <begin position="664"/>
        <end position="683"/>
    </location>
</feature>
<dbReference type="InterPro" id="IPR013783">
    <property type="entry name" value="Ig-like_fold"/>
</dbReference>
<accession>A0ABD6AWJ9</accession>